<protein>
    <submittedName>
        <fullName evidence="4">DNA protecting protein DprA</fullName>
    </submittedName>
</protein>
<dbReference type="SUPFAM" id="SSF47781">
    <property type="entry name" value="RuvA domain 2-like"/>
    <property type="match status" value="1"/>
</dbReference>
<evidence type="ECO:0000259" key="3">
    <source>
        <dbReference type="Pfam" id="PF17782"/>
    </source>
</evidence>
<evidence type="ECO:0000256" key="1">
    <source>
        <dbReference type="ARBA" id="ARBA00006525"/>
    </source>
</evidence>
<dbReference type="Pfam" id="PF02481">
    <property type="entry name" value="DNA_processg_A"/>
    <property type="match status" value="1"/>
</dbReference>
<dbReference type="Gene3D" id="3.40.50.450">
    <property type="match status" value="1"/>
</dbReference>
<dbReference type="GO" id="GO:0009294">
    <property type="term" value="P:DNA-mediated transformation"/>
    <property type="evidence" value="ECO:0007669"/>
    <property type="project" value="InterPro"/>
</dbReference>
<comment type="similarity">
    <text evidence="1">Belongs to the DprA/Smf family.</text>
</comment>
<dbReference type="SUPFAM" id="SSF46785">
    <property type="entry name" value="Winged helix' DNA-binding domain"/>
    <property type="match status" value="1"/>
</dbReference>
<dbReference type="Pfam" id="PF17782">
    <property type="entry name" value="WHD_DprA"/>
    <property type="match status" value="1"/>
</dbReference>
<dbReference type="InterPro" id="IPR057666">
    <property type="entry name" value="DrpA_SLOG"/>
</dbReference>
<keyword evidence="5" id="KW-1185">Reference proteome</keyword>
<dbReference type="NCBIfam" id="TIGR00732">
    <property type="entry name" value="dprA"/>
    <property type="match status" value="1"/>
</dbReference>
<dbReference type="SUPFAM" id="SSF102405">
    <property type="entry name" value="MCP/YpsA-like"/>
    <property type="match status" value="1"/>
</dbReference>
<dbReference type="RefSeq" id="WP_115092126.1">
    <property type="nucleotide sequence ID" value="NZ_CP068107.1"/>
</dbReference>
<dbReference type="InterPro" id="IPR010994">
    <property type="entry name" value="RuvA_2-like"/>
</dbReference>
<reference evidence="4 5" key="1">
    <citation type="submission" date="2018-06" db="EMBL/GenBank/DDBJ databases">
        <authorList>
            <consortium name="Pathogen Informatics"/>
            <person name="Doyle S."/>
        </authorList>
    </citation>
    <scope>NUCLEOTIDE SEQUENCE [LARGE SCALE GENOMIC DNA]</scope>
    <source>
        <strain evidence="4 5">NCTC11179</strain>
    </source>
</reference>
<evidence type="ECO:0000259" key="2">
    <source>
        <dbReference type="Pfam" id="PF02481"/>
    </source>
</evidence>
<feature type="domain" description="Smf/DprA SLOG" evidence="2">
    <location>
        <begin position="81"/>
        <end position="291"/>
    </location>
</feature>
<dbReference type="Proteomes" id="UP000255024">
    <property type="component" value="Unassembled WGS sequence"/>
</dbReference>
<dbReference type="PANTHER" id="PTHR43022:SF1">
    <property type="entry name" value="PROTEIN SMF"/>
    <property type="match status" value="1"/>
</dbReference>
<dbReference type="PANTHER" id="PTHR43022">
    <property type="entry name" value="PROTEIN SMF"/>
    <property type="match status" value="1"/>
</dbReference>
<sequence length="369" mass="41835">MREEDLLFTLALTKVNGVGPIIGKRLIENFGTAKAVFEASYQALIAKRVSASLAQEIGQKKGFHWAEKEMKLMKQAAIQPLFYQAKEYPYFLRQCDDSPLLLFSKGNTPEHWSTRNVVSIVGTRNPTPRGLDFCKRFMEAVQEYNPIIISGLAYGIDVCVHQQALAFGLETFGVLGHGLHRIYPQKHTAIAEKMMEKGGLWTEFPIQSKMDRENFIQRNRLVAGSSQATIVIESAKKGGSMSSITFANEYNRDVFAVPGRIDDPMSQGCNELIRTNRAQLLSDPMEFIELLNWDKNKKPTQVIQPRLFVDLSEEEQMIYDYLVQTDRAVMDEIALQCSLPIYKVSTILLQLELQGLVRPLPGKYFECIK</sequence>
<evidence type="ECO:0000313" key="5">
    <source>
        <dbReference type="Proteomes" id="UP000255024"/>
    </source>
</evidence>
<dbReference type="EMBL" id="UGQL01000002">
    <property type="protein sequence ID" value="STZ69369.1"/>
    <property type="molecule type" value="Genomic_DNA"/>
</dbReference>
<accession>A0A378U265</accession>
<dbReference type="InterPro" id="IPR041614">
    <property type="entry name" value="DprA_WH"/>
</dbReference>
<dbReference type="InterPro" id="IPR036388">
    <property type="entry name" value="WH-like_DNA-bd_sf"/>
</dbReference>
<dbReference type="Gene3D" id="1.10.10.10">
    <property type="entry name" value="Winged helix-like DNA-binding domain superfamily/Winged helix DNA-binding domain"/>
    <property type="match status" value="1"/>
</dbReference>
<gene>
    <name evidence="4" type="primary">smf_2</name>
    <name evidence="4" type="ORF">NCTC11179_02875</name>
</gene>
<feature type="domain" description="DprA winged helix" evidence="3">
    <location>
        <begin position="310"/>
        <end position="363"/>
    </location>
</feature>
<proteinExistence type="inferred from homology"/>
<evidence type="ECO:0000313" key="4">
    <source>
        <dbReference type="EMBL" id="STZ69369.1"/>
    </source>
</evidence>
<dbReference type="InterPro" id="IPR003488">
    <property type="entry name" value="DprA"/>
</dbReference>
<dbReference type="AlphaFoldDB" id="A0A378U265"/>
<dbReference type="InterPro" id="IPR036390">
    <property type="entry name" value="WH_DNA-bd_sf"/>
</dbReference>
<name>A0A378U265_MYROD</name>
<organism evidence="4 5">
    <name type="scientific">Myroides odoratus</name>
    <name type="common">Flavobacterium odoratum</name>
    <dbReference type="NCBI Taxonomy" id="256"/>
    <lineage>
        <taxon>Bacteria</taxon>
        <taxon>Pseudomonadati</taxon>
        <taxon>Bacteroidota</taxon>
        <taxon>Flavobacteriia</taxon>
        <taxon>Flavobacteriales</taxon>
        <taxon>Flavobacteriaceae</taxon>
        <taxon>Myroides</taxon>
    </lineage>
</organism>